<keyword evidence="1" id="KW-0597">Phosphoprotein</keyword>
<feature type="compositionally biased region" description="Low complexity" evidence="2">
    <location>
        <begin position="29"/>
        <end position="53"/>
    </location>
</feature>
<sequence>MPPSPGQQLRCPDGHASQSDDYCDVCGMPMSSGGAAPAPASRPEPAAAKPPAGLECPNCSVMNAAEALFCEACGYDFTTGTMPRPTPNPLDLDTPMPAADSVGERDNSESKEAEPAPAKETAPAAAPQPVPFAQPVGPPAQAQQPAPAQPPQTDERAEPIRSTPARPDRSDSDAGWVLEVWIDPEWYALQQSSDPMPSPGLPHVVPLRKRSVLIGRPSRSRGITPDIDCEPDSGISRRQAQLSTDGTRWFVEDLDSANGTYVADAAGPLPTTPIPSGRRHELDGDDRIYLGAWTRLVLRRSTPEELELYAEG</sequence>
<feature type="domain" description="FHA" evidence="3">
    <location>
        <begin position="212"/>
        <end position="262"/>
    </location>
</feature>
<gene>
    <name evidence="4" type="ORF">CGZ93_13665</name>
</gene>
<dbReference type="CDD" id="cd00060">
    <property type="entry name" value="FHA"/>
    <property type="match status" value="1"/>
</dbReference>
<dbReference type="SUPFAM" id="SSF49879">
    <property type="entry name" value="SMAD/FHA domain"/>
    <property type="match status" value="1"/>
</dbReference>
<dbReference type="RefSeq" id="WP_094364693.1">
    <property type="nucleotide sequence ID" value="NZ_NMVQ01000034.1"/>
</dbReference>
<feature type="compositionally biased region" description="Basic and acidic residues" evidence="2">
    <location>
        <begin position="102"/>
        <end position="114"/>
    </location>
</feature>
<evidence type="ECO:0000259" key="3">
    <source>
        <dbReference type="PROSITE" id="PS50006"/>
    </source>
</evidence>
<name>A0A255GUU3_9ACTN</name>
<accession>A0A255GUU3</accession>
<dbReference type="Pfam" id="PF00498">
    <property type="entry name" value="FHA"/>
    <property type="match status" value="1"/>
</dbReference>
<feature type="compositionally biased region" description="Pro residues" evidence="2">
    <location>
        <begin position="126"/>
        <end position="138"/>
    </location>
</feature>
<evidence type="ECO:0000256" key="2">
    <source>
        <dbReference type="SAM" id="MobiDB-lite"/>
    </source>
</evidence>
<organism evidence="4 5">
    <name type="scientific">Enemella dayhoffiae</name>
    <dbReference type="NCBI Taxonomy" id="2016507"/>
    <lineage>
        <taxon>Bacteria</taxon>
        <taxon>Bacillati</taxon>
        <taxon>Actinomycetota</taxon>
        <taxon>Actinomycetes</taxon>
        <taxon>Propionibacteriales</taxon>
        <taxon>Propionibacteriaceae</taxon>
        <taxon>Enemella</taxon>
    </lineage>
</organism>
<dbReference type="PROSITE" id="PS50006">
    <property type="entry name" value="FHA_DOMAIN"/>
    <property type="match status" value="1"/>
</dbReference>
<reference evidence="4 5" key="1">
    <citation type="submission" date="2017-07" db="EMBL/GenBank/DDBJ databases">
        <title>Draft whole genome sequences of clinical Proprionibacteriaceae strains.</title>
        <authorList>
            <person name="Bernier A.-M."/>
            <person name="Bernard K."/>
            <person name="Domingo M.-C."/>
        </authorList>
    </citation>
    <scope>NUCLEOTIDE SEQUENCE [LARGE SCALE GENOMIC DNA]</scope>
    <source>
        <strain evidence="4 5">NML 130396</strain>
    </source>
</reference>
<evidence type="ECO:0000313" key="5">
    <source>
        <dbReference type="Proteomes" id="UP000216311"/>
    </source>
</evidence>
<feature type="region of interest" description="Disordered" evidence="2">
    <location>
        <begin position="79"/>
        <end position="173"/>
    </location>
</feature>
<evidence type="ECO:0000256" key="1">
    <source>
        <dbReference type="ARBA" id="ARBA00022553"/>
    </source>
</evidence>
<evidence type="ECO:0000313" key="4">
    <source>
        <dbReference type="EMBL" id="OYO19400.1"/>
    </source>
</evidence>
<protein>
    <submittedName>
        <fullName evidence="4">Phosphopeptide-binding protein</fullName>
    </submittedName>
</protein>
<dbReference type="InterPro" id="IPR000253">
    <property type="entry name" value="FHA_dom"/>
</dbReference>
<proteinExistence type="predicted"/>
<dbReference type="AlphaFoldDB" id="A0A255GUU3"/>
<dbReference type="EMBL" id="NMVQ01000034">
    <property type="protein sequence ID" value="OYO19400.1"/>
    <property type="molecule type" value="Genomic_DNA"/>
</dbReference>
<dbReference type="Proteomes" id="UP000216311">
    <property type="component" value="Unassembled WGS sequence"/>
</dbReference>
<feature type="compositionally biased region" description="Low complexity" evidence="2">
    <location>
        <begin position="115"/>
        <end position="125"/>
    </location>
</feature>
<comment type="caution">
    <text evidence="4">The sequence shown here is derived from an EMBL/GenBank/DDBJ whole genome shotgun (WGS) entry which is preliminary data.</text>
</comment>
<keyword evidence="5" id="KW-1185">Reference proteome</keyword>
<dbReference type="Gene3D" id="2.60.200.20">
    <property type="match status" value="1"/>
</dbReference>
<dbReference type="InterPro" id="IPR008984">
    <property type="entry name" value="SMAD_FHA_dom_sf"/>
</dbReference>
<feature type="region of interest" description="Disordered" evidence="2">
    <location>
        <begin position="26"/>
        <end position="55"/>
    </location>
</feature>
<dbReference type="OrthoDB" id="5111283at2"/>
<dbReference type="SMART" id="SM00240">
    <property type="entry name" value="FHA"/>
    <property type="match status" value="1"/>
</dbReference>